<protein>
    <submittedName>
        <fullName evidence="1">Uncharacterized protein</fullName>
    </submittedName>
</protein>
<dbReference type="RefSeq" id="WP_103034753.1">
    <property type="nucleotide sequence ID" value="NZ_MPDH01000001.1"/>
</dbReference>
<evidence type="ECO:0000313" key="2">
    <source>
        <dbReference type="Proteomes" id="UP000236500"/>
    </source>
</evidence>
<dbReference type="InterPro" id="IPR012865">
    <property type="entry name" value="DUF1642"/>
</dbReference>
<sequence length="185" mass="21476">MHLKYKYIAVDFDGTIVHDCYPEIGKLIDGAKETLVQIREAGGEIIIWTCREGLDKEACIDFMKNMSIPFDYINCNHPDLIKKFGNDCRKIGAEVYIDDKSLLGQEINWSIIKNFLFCTTKKPMFRVELPVVEHKYLRHHINGGIYFSRFIEDVELNEIQFTESEIRAIDDGYWQFAVPVEEGEG</sequence>
<dbReference type="InterPro" id="IPR036412">
    <property type="entry name" value="HAD-like_sf"/>
</dbReference>
<keyword evidence="2" id="KW-1185">Reference proteome</keyword>
<reference evidence="1 2" key="1">
    <citation type="submission" date="2016-11" db="EMBL/GenBank/DDBJ databases">
        <title>Whole Genome Sequence of Listeria newyorkensis.</title>
        <authorList>
            <person name="Frink S."/>
            <person name="Morales C."/>
            <person name="Kiang D."/>
        </authorList>
    </citation>
    <scope>NUCLEOTIDE SEQUENCE [LARGE SCALE GENOMIC DNA]</scope>
    <source>
        <strain evidence="1 2">F1604011-044</strain>
    </source>
</reference>
<organism evidence="1 2">
    <name type="scientific">Listeria newyorkensis</name>
    <dbReference type="NCBI Taxonomy" id="1497681"/>
    <lineage>
        <taxon>Bacteria</taxon>
        <taxon>Bacillati</taxon>
        <taxon>Bacillota</taxon>
        <taxon>Bacilli</taxon>
        <taxon>Bacillales</taxon>
        <taxon>Listeriaceae</taxon>
        <taxon>Listeria</taxon>
    </lineage>
</organism>
<dbReference type="SUPFAM" id="SSF56784">
    <property type="entry name" value="HAD-like"/>
    <property type="match status" value="1"/>
</dbReference>
<comment type="caution">
    <text evidence="1">The sequence shown here is derived from an EMBL/GenBank/DDBJ whole genome shotgun (WGS) entry which is preliminary data.</text>
</comment>
<dbReference type="Gene3D" id="3.40.50.1000">
    <property type="entry name" value="HAD superfamily/HAD-like"/>
    <property type="match status" value="1"/>
</dbReference>
<evidence type="ECO:0000313" key="1">
    <source>
        <dbReference type="EMBL" id="PNP94776.1"/>
    </source>
</evidence>
<accession>A0ABX4XRY1</accession>
<dbReference type="InterPro" id="IPR023214">
    <property type="entry name" value="HAD_sf"/>
</dbReference>
<name>A0ABX4XRY1_9LIST</name>
<dbReference type="Proteomes" id="UP000236500">
    <property type="component" value="Unassembled WGS sequence"/>
</dbReference>
<dbReference type="EMBL" id="MPDH01000001">
    <property type="protein sequence ID" value="PNP94776.1"/>
    <property type="molecule type" value="Genomic_DNA"/>
</dbReference>
<dbReference type="Pfam" id="PF07852">
    <property type="entry name" value="DUF1642"/>
    <property type="match status" value="1"/>
</dbReference>
<proteinExistence type="predicted"/>
<gene>
    <name evidence="1" type="ORF">BMT55_00005</name>
</gene>